<dbReference type="AlphaFoldDB" id="A0A319EE08"/>
<reference evidence="2 3" key="1">
    <citation type="submission" date="2018-02" db="EMBL/GenBank/DDBJ databases">
        <title>The genomes of Aspergillus section Nigri reveals drivers in fungal speciation.</title>
        <authorList>
            <consortium name="DOE Joint Genome Institute"/>
            <person name="Vesth T.C."/>
            <person name="Nybo J."/>
            <person name="Theobald S."/>
            <person name="Brandl J."/>
            <person name="Frisvad J.C."/>
            <person name="Nielsen K.F."/>
            <person name="Lyhne E.K."/>
            <person name="Kogle M.E."/>
            <person name="Kuo A."/>
            <person name="Riley R."/>
            <person name="Clum A."/>
            <person name="Nolan M."/>
            <person name="Lipzen A."/>
            <person name="Salamov A."/>
            <person name="Henrissat B."/>
            <person name="Wiebenga A."/>
            <person name="De vries R.P."/>
            <person name="Grigoriev I.V."/>
            <person name="Mortensen U.H."/>
            <person name="Andersen M.R."/>
            <person name="Baker S.E."/>
        </authorList>
    </citation>
    <scope>NUCLEOTIDE SEQUENCE [LARGE SCALE GENOMIC DNA]</scope>
    <source>
        <strain evidence="2 3">CBS 707.79</strain>
    </source>
</reference>
<evidence type="ECO:0000313" key="2">
    <source>
        <dbReference type="EMBL" id="PYH89302.1"/>
    </source>
</evidence>
<feature type="compositionally biased region" description="Basic and acidic residues" evidence="1">
    <location>
        <begin position="411"/>
        <end position="434"/>
    </location>
</feature>
<feature type="compositionally biased region" description="Low complexity" evidence="1">
    <location>
        <begin position="177"/>
        <end position="198"/>
    </location>
</feature>
<dbReference type="STRING" id="1448320.A0A319EE08"/>
<dbReference type="EMBL" id="KZ826036">
    <property type="protein sequence ID" value="PYH89302.1"/>
    <property type="molecule type" value="Genomic_DNA"/>
</dbReference>
<feature type="compositionally biased region" description="Pro residues" evidence="1">
    <location>
        <begin position="167"/>
        <end position="176"/>
    </location>
</feature>
<feature type="compositionally biased region" description="Basic and acidic residues" evidence="1">
    <location>
        <begin position="132"/>
        <end position="146"/>
    </location>
</feature>
<feature type="compositionally biased region" description="Basic and acidic residues" evidence="1">
    <location>
        <begin position="271"/>
        <end position="291"/>
    </location>
</feature>
<dbReference type="OrthoDB" id="4511012at2759"/>
<keyword evidence="3" id="KW-1185">Reference proteome</keyword>
<feature type="compositionally biased region" description="Basic and acidic residues" evidence="1">
    <location>
        <begin position="315"/>
        <end position="332"/>
    </location>
</feature>
<feature type="compositionally biased region" description="Basic and acidic residues" evidence="1">
    <location>
        <begin position="106"/>
        <end position="121"/>
    </location>
</feature>
<feature type="compositionally biased region" description="Basic and acidic residues" evidence="1">
    <location>
        <begin position="200"/>
        <end position="216"/>
    </location>
</feature>
<accession>A0A319EE08</accession>
<evidence type="ECO:0000313" key="3">
    <source>
        <dbReference type="Proteomes" id="UP000247810"/>
    </source>
</evidence>
<feature type="compositionally biased region" description="Low complexity" evidence="1">
    <location>
        <begin position="93"/>
        <end position="105"/>
    </location>
</feature>
<dbReference type="Proteomes" id="UP000247810">
    <property type="component" value="Unassembled WGS sequence"/>
</dbReference>
<dbReference type="VEuPathDB" id="FungiDB:BO71DRAFT_434929"/>
<feature type="compositionally biased region" description="Basic and acidic residues" evidence="1">
    <location>
        <begin position="240"/>
        <end position="250"/>
    </location>
</feature>
<organism evidence="2 3">
    <name type="scientific">Aspergillus ellipticus CBS 707.79</name>
    <dbReference type="NCBI Taxonomy" id="1448320"/>
    <lineage>
        <taxon>Eukaryota</taxon>
        <taxon>Fungi</taxon>
        <taxon>Dikarya</taxon>
        <taxon>Ascomycota</taxon>
        <taxon>Pezizomycotina</taxon>
        <taxon>Eurotiomycetes</taxon>
        <taxon>Eurotiomycetidae</taxon>
        <taxon>Eurotiales</taxon>
        <taxon>Aspergillaceae</taxon>
        <taxon>Aspergillus</taxon>
        <taxon>Aspergillus subgen. Circumdati</taxon>
    </lineage>
</organism>
<proteinExistence type="predicted"/>
<feature type="compositionally biased region" description="Polar residues" evidence="1">
    <location>
        <begin position="302"/>
        <end position="312"/>
    </location>
</feature>
<feature type="compositionally biased region" description="Basic and acidic residues" evidence="1">
    <location>
        <begin position="53"/>
        <end position="86"/>
    </location>
</feature>
<name>A0A319EE08_9EURO</name>
<gene>
    <name evidence="2" type="ORF">BO71DRAFT_434929</name>
</gene>
<feature type="region of interest" description="Disordered" evidence="1">
    <location>
        <begin position="43"/>
        <end position="442"/>
    </location>
</feature>
<feature type="compositionally biased region" description="Pro residues" evidence="1">
    <location>
        <begin position="380"/>
        <end position="394"/>
    </location>
</feature>
<feature type="region of interest" description="Disordered" evidence="1">
    <location>
        <begin position="457"/>
        <end position="483"/>
    </location>
</feature>
<feature type="compositionally biased region" description="Pro residues" evidence="1">
    <location>
        <begin position="251"/>
        <end position="270"/>
    </location>
</feature>
<evidence type="ECO:0000256" key="1">
    <source>
        <dbReference type="SAM" id="MobiDB-lite"/>
    </source>
</evidence>
<sequence>MCILEVHTDVYPHELRRSRVLQRCLLRRVGYCSRTRVVHLRERHHTRPPIRHASPEMRSLRQRIVDPREPREPREPRRASRPDPPRRRPSYGRSNSFRLFFPFLRRGPDSETTDSEREAHPRGRQRSPRPYVSERPDIPPIHREPRTSLPRRRPVAPQIRVISPRPAASPRPPPAVLRPRPVASPRPAILLPRPAAAPRPRPEAPSFREPRREHTRPAPIIRGPPRVQPRWEPPAMPPASRHDFTPDPKPETPTIPRPEIPATPLTPPPEPVKKVRPPRERSPVVEREPIRKPARVPGPSGLQDTPPHSRSPSKGRPEVRHVHFSDKVEHLSPESSETSSEPRRKPVHVSPRFYRNISSHAIHRHHSPGSEEPRRTASPYPDPPKPPRYYPAPPRHPHGIPPSRVGPPPRMYERRRPESPLRGGRRDRYHEGRRPPPRIIQEGGRFMAERGARVYNPSRGRREGVSTGYGRWRPRMRGSERYGDIRSGDERIAEDQGHRAWRWR</sequence>
<protein>
    <submittedName>
        <fullName evidence="2">Uncharacterized protein</fullName>
    </submittedName>
</protein>